<evidence type="ECO:0000256" key="2">
    <source>
        <dbReference type="ARBA" id="ARBA00023136"/>
    </source>
</evidence>
<accession>A0AAU7DSA3</accession>
<feature type="domain" description="TonB-dependent transporter Oar-like beta-barrel" evidence="6">
    <location>
        <begin position="294"/>
        <end position="1157"/>
    </location>
</feature>
<keyword evidence="7" id="KW-0675">Receptor</keyword>
<gene>
    <name evidence="7" type="ORF">P8935_11265</name>
</gene>
<evidence type="ECO:0000256" key="3">
    <source>
        <dbReference type="ARBA" id="ARBA00023237"/>
    </source>
</evidence>
<dbReference type="SUPFAM" id="SSF49464">
    <property type="entry name" value="Carboxypeptidase regulatory domain-like"/>
    <property type="match status" value="1"/>
</dbReference>
<feature type="compositionally biased region" description="Low complexity" evidence="4">
    <location>
        <begin position="473"/>
        <end position="483"/>
    </location>
</feature>
<protein>
    <submittedName>
        <fullName evidence="7">TonB-dependent receptor</fullName>
    </submittedName>
</protein>
<keyword evidence="2" id="KW-0472">Membrane</keyword>
<feature type="signal peptide" evidence="5">
    <location>
        <begin position="1"/>
        <end position="30"/>
    </location>
</feature>
<dbReference type="EMBL" id="CP121196">
    <property type="protein sequence ID" value="XBH19873.1"/>
    <property type="molecule type" value="Genomic_DNA"/>
</dbReference>
<keyword evidence="3" id="KW-0998">Cell outer membrane</keyword>
<evidence type="ECO:0000256" key="5">
    <source>
        <dbReference type="SAM" id="SignalP"/>
    </source>
</evidence>
<dbReference type="GO" id="GO:0009279">
    <property type="term" value="C:cell outer membrane"/>
    <property type="evidence" value="ECO:0007669"/>
    <property type="project" value="UniProtKB-SubCell"/>
</dbReference>
<dbReference type="AlphaFoldDB" id="A0AAU7DSA3"/>
<name>A0AAU7DSA3_9BACT</name>
<dbReference type="RefSeq" id="WP_348265095.1">
    <property type="nucleotide sequence ID" value="NZ_CP121196.1"/>
</dbReference>
<reference evidence="7" key="1">
    <citation type="submission" date="2023-03" db="EMBL/GenBank/DDBJ databases">
        <title>Edaphobacter sp.</title>
        <authorList>
            <person name="Huber K.J."/>
            <person name="Papendorf J."/>
            <person name="Pilke C."/>
            <person name="Bunk B."/>
            <person name="Sproeer C."/>
            <person name="Pester M."/>
        </authorList>
    </citation>
    <scope>NUCLEOTIDE SEQUENCE</scope>
    <source>
        <strain evidence="7">DSM 110680</strain>
    </source>
</reference>
<dbReference type="InterPro" id="IPR057601">
    <property type="entry name" value="Oar-like_b-barrel"/>
</dbReference>
<dbReference type="Pfam" id="PF25183">
    <property type="entry name" value="OMP_b-brl_4"/>
    <property type="match status" value="1"/>
</dbReference>
<organism evidence="7">
    <name type="scientific">Telmatobacter sp. DSM 110680</name>
    <dbReference type="NCBI Taxonomy" id="3036704"/>
    <lineage>
        <taxon>Bacteria</taxon>
        <taxon>Pseudomonadati</taxon>
        <taxon>Acidobacteriota</taxon>
        <taxon>Terriglobia</taxon>
        <taxon>Terriglobales</taxon>
        <taxon>Acidobacteriaceae</taxon>
        <taxon>Telmatobacter</taxon>
    </lineage>
</organism>
<feature type="chain" id="PRO_5043885030" evidence="5">
    <location>
        <begin position="31"/>
        <end position="1164"/>
    </location>
</feature>
<feature type="region of interest" description="Disordered" evidence="4">
    <location>
        <begin position="464"/>
        <end position="483"/>
    </location>
</feature>
<evidence type="ECO:0000256" key="1">
    <source>
        <dbReference type="ARBA" id="ARBA00004442"/>
    </source>
</evidence>
<evidence type="ECO:0000259" key="6">
    <source>
        <dbReference type="Pfam" id="PF25183"/>
    </source>
</evidence>
<sequence>MKRRAIRGAIAAAVFVCAGIGTCAQSPATAQPGAGASPNATTAVDAPNAAPAISGGKLHGHVKSGTVPLPGVTVTAQNSLTGKKYATTTDVTGAWSLAIPQNGRYVIRTQFAAFAQGAQEALLNTSSHDQAVEFQLMLASRVAQQQQREDAQAGQVSQAIRQLASNGAQALNLVSALTGDTESQGNSGGASGAALPTVAGNSDFSDQSVAISGQSGSVSPLAGVDMDRLRDAMETMRAQGGMNGEGGPGGGLFGGGGFGGGGFGGGGFGGGGFGGGRGGGGRGNFRGFNPGQPHGAIFWMGSNSALNAEPFSLHGQSQQQPASGTNRFGLTFISAPYIPGLTKPSGKDTVFLTLSGSRSSNPLDEYATVPTDAERAGDFSAAGLPAIFDPTTFQQFSSNGVLNVIPGGRISPQAKALVQYFPEPNIPNAVQNYHLLSTAQSNSTQAGIRYMRSIGANASPFGLGGRGGGGGRRAQQSQGLRQSVSSNYNWSHSASDNVNLFPELGGKTAADSYSLQAGYTLGYKKFTNIFNVNWNRSDTNVRNFFTNETDIETQLGILGSNGDPLNASPLNYGLPSVVLSNIAGLNEQQPRVAIQQTISFSETLSWIHGKHNMRFGGDYRRVHNDFLSSSNATGNFTFTGLFTQDSTSDQNTGFSFADFLLGLPQQTALNAAVNKSYLRDNVMDGFLQDDWRWKPSLTLNYGLRYEFFAPYTEKYGRLAEVATNPTQGFTTQTEVQSGQSGLPASLVNPFRKAFAPRVGMAWRVPKVKQMVVRAGFGMNYTVGSYATFAATMAHQPPFANEQTNQEATSNGTPSSSCSQSGNCLTLARGFPAPDAVGNYALDPHFSLPYVQTWNLDVQKTLPWGVVVNVGYNGSKGNHLDIVTAPRALVSSPDTDPPNFLNCTGLPVCYPLNFRFEQAAAFYKFNAGTLRVNKRMSNGVALGANYQYSHAIDNAGVVGGVGGVGAQNWTNLLDEEGNSSIDQRHKVTGTYVYELPFGADKRWVTTGTGSHVLEGFSVSGSFTFGSGTPLTPVFSASQVSVACGTGGTFRPNLTGTPLNLSSGRQWFNPTAFNEPALNSQFPCGTFGNTPRSFFNGPGTVQNNMALSKTMQLGDTRSMEIRATINNAFNTVQYSGVDTNVASPTFGQVTSAASMRSFQFTSRFRF</sequence>
<proteinExistence type="predicted"/>
<comment type="subcellular location">
    <subcellularLocation>
        <location evidence="1">Cell outer membrane</location>
    </subcellularLocation>
</comment>
<dbReference type="InterPro" id="IPR008969">
    <property type="entry name" value="CarboxyPept-like_regulatory"/>
</dbReference>
<dbReference type="Gene3D" id="2.40.170.20">
    <property type="entry name" value="TonB-dependent receptor, beta-barrel domain"/>
    <property type="match status" value="1"/>
</dbReference>
<dbReference type="InterPro" id="IPR036942">
    <property type="entry name" value="Beta-barrel_TonB_sf"/>
</dbReference>
<evidence type="ECO:0000256" key="4">
    <source>
        <dbReference type="SAM" id="MobiDB-lite"/>
    </source>
</evidence>
<dbReference type="SUPFAM" id="SSF56935">
    <property type="entry name" value="Porins"/>
    <property type="match status" value="1"/>
</dbReference>
<dbReference type="Pfam" id="PF13620">
    <property type="entry name" value="CarboxypepD_reg"/>
    <property type="match status" value="1"/>
</dbReference>
<keyword evidence="5" id="KW-0732">Signal</keyword>
<evidence type="ECO:0000313" key="7">
    <source>
        <dbReference type="EMBL" id="XBH19873.1"/>
    </source>
</evidence>